<evidence type="ECO:0000256" key="2">
    <source>
        <dbReference type="ARBA" id="ARBA00008193"/>
    </source>
</evidence>
<keyword evidence="4 7" id="KW-0812">Transmembrane</keyword>
<evidence type="ECO:0000256" key="7">
    <source>
        <dbReference type="SAM" id="Phobius"/>
    </source>
</evidence>
<dbReference type="Proteomes" id="UP001208938">
    <property type="component" value="Unassembled WGS sequence"/>
</dbReference>
<name>A0ABT3GX46_9RHOB</name>
<reference evidence="9 10" key="1">
    <citation type="submission" date="2022-10" db="EMBL/GenBank/DDBJ databases">
        <title>Pararhodobacter sp. nov., isolated from marine algae.</title>
        <authorList>
            <person name="Choi B.J."/>
            <person name="Kim J.M."/>
            <person name="Lee J.K."/>
            <person name="Choi D.G."/>
            <person name="Jeon C.O."/>
        </authorList>
    </citation>
    <scope>NUCLEOTIDE SEQUENCE [LARGE SCALE GENOMIC DNA]</scope>
    <source>
        <strain evidence="9 10">ZQ420</strain>
    </source>
</reference>
<dbReference type="EMBL" id="JAPDFL010000001">
    <property type="protein sequence ID" value="MCW1932126.1"/>
    <property type="molecule type" value="Genomic_DNA"/>
</dbReference>
<evidence type="ECO:0000256" key="6">
    <source>
        <dbReference type="ARBA" id="ARBA00023136"/>
    </source>
</evidence>
<dbReference type="RefSeq" id="WP_264505189.1">
    <property type="nucleotide sequence ID" value="NZ_JAPDFL010000001.1"/>
</dbReference>
<dbReference type="InterPro" id="IPR005115">
    <property type="entry name" value="Gly_transporter"/>
</dbReference>
<organism evidence="9 10">
    <name type="scientific">Pararhodobacter zhoushanensis</name>
    <dbReference type="NCBI Taxonomy" id="2479545"/>
    <lineage>
        <taxon>Bacteria</taxon>
        <taxon>Pseudomonadati</taxon>
        <taxon>Pseudomonadota</taxon>
        <taxon>Alphaproteobacteria</taxon>
        <taxon>Rhodobacterales</taxon>
        <taxon>Paracoccaceae</taxon>
        <taxon>Pararhodobacter</taxon>
    </lineage>
</organism>
<feature type="domain" description="Glycine transporter" evidence="8">
    <location>
        <begin position="6"/>
        <end position="80"/>
    </location>
</feature>
<evidence type="ECO:0000256" key="1">
    <source>
        <dbReference type="ARBA" id="ARBA00004651"/>
    </source>
</evidence>
<keyword evidence="10" id="KW-1185">Reference proteome</keyword>
<keyword evidence="6 7" id="KW-0472">Membrane</keyword>
<evidence type="ECO:0000313" key="10">
    <source>
        <dbReference type="Proteomes" id="UP001208938"/>
    </source>
</evidence>
<evidence type="ECO:0000256" key="3">
    <source>
        <dbReference type="ARBA" id="ARBA00022475"/>
    </source>
</evidence>
<evidence type="ECO:0000313" key="9">
    <source>
        <dbReference type="EMBL" id="MCW1932126.1"/>
    </source>
</evidence>
<comment type="caution">
    <text evidence="9">The sequence shown here is derived from an EMBL/GenBank/DDBJ whole genome shotgun (WGS) entry which is preliminary data.</text>
</comment>
<feature type="transmembrane region" description="Helical" evidence="7">
    <location>
        <begin position="95"/>
        <end position="112"/>
    </location>
</feature>
<gene>
    <name evidence="9" type="ORF">OKW52_07585</name>
</gene>
<protein>
    <submittedName>
        <fullName evidence="9">Trimeric intracellular cation channel family protein</fullName>
    </submittedName>
</protein>
<feature type="transmembrane region" description="Helical" evidence="7">
    <location>
        <begin position="118"/>
        <end position="138"/>
    </location>
</feature>
<dbReference type="PANTHER" id="PTHR30506">
    <property type="entry name" value="INNER MEMBRANE PROTEIN"/>
    <property type="match status" value="1"/>
</dbReference>
<feature type="transmembrane region" description="Helical" evidence="7">
    <location>
        <begin position="150"/>
        <end position="169"/>
    </location>
</feature>
<feature type="transmembrane region" description="Helical" evidence="7">
    <location>
        <begin position="63"/>
        <end position="83"/>
    </location>
</feature>
<keyword evidence="3" id="KW-1003">Cell membrane</keyword>
<feature type="transmembrane region" description="Helical" evidence="7">
    <location>
        <begin position="175"/>
        <end position="199"/>
    </location>
</feature>
<comment type="subcellular location">
    <subcellularLocation>
        <location evidence="1">Cell membrane</location>
        <topology evidence="1">Multi-pass membrane protein</topology>
    </subcellularLocation>
</comment>
<feature type="transmembrane region" description="Helical" evidence="7">
    <location>
        <begin position="30"/>
        <end position="51"/>
    </location>
</feature>
<sequence>MTLLVVLDYLSVFIFALTGALVASRAQLDLLGFLFIASLTAVGGGTVRDLLVNREVVFWIANPWYIGTACVAAVLVFFTAHLLENRRRAIDWLDAGALAVAVPAGVGVALNLGHGPAVVVIMGMMTGAFGGLMRDVVCNEVPLVLRQGELYLSAAFAGALVALAVRFAIGPTPLALLACAVVTFLLRAGSMAFGWKLPVYKSRPPRNRM</sequence>
<evidence type="ECO:0000256" key="4">
    <source>
        <dbReference type="ARBA" id="ARBA00022692"/>
    </source>
</evidence>
<feature type="domain" description="Glycine transporter" evidence="8">
    <location>
        <begin position="92"/>
        <end position="165"/>
    </location>
</feature>
<accession>A0ABT3GX46</accession>
<evidence type="ECO:0000256" key="5">
    <source>
        <dbReference type="ARBA" id="ARBA00022989"/>
    </source>
</evidence>
<comment type="similarity">
    <text evidence="2">Belongs to the UPF0126 family.</text>
</comment>
<feature type="transmembrane region" description="Helical" evidence="7">
    <location>
        <begin position="6"/>
        <end position="23"/>
    </location>
</feature>
<proteinExistence type="inferred from homology"/>
<dbReference type="PANTHER" id="PTHR30506:SF3">
    <property type="entry name" value="UPF0126 INNER MEMBRANE PROTEIN YADS-RELATED"/>
    <property type="match status" value="1"/>
</dbReference>
<keyword evidence="5 7" id="KW-1133">Transmembrane helix</keyword>
<evidence type="ECO:0000259" key="8">
    <source>
        <dbReference type="Pfam" id="PF03458"/>
    </source>
</evidence>
<dbReference type="Pfam" id="PF03458">
    <property type="entry name" value="Gly_transporter"/>
    <property type="match status" value="2"/>
</dbReference>